<reference evidence="3 4" key="1">
    <citation type="submission" date="2023-02" db="EMBL/GenBank/DDBJ databases">
        <title>LHISI_Scaffold_Assembly.</title>
        <authorList>
            <person name="Stuart O.P."/>
            <person name="Cleave R."/>
            <person name="Magrath M.J.L."/>
            <person name="Mikheyev A.S."/>
        </authorList>
    </citation>
    <scope>NUCLEOTIDE SEQUENCE [LARGE SCALE GENOMIC DNA]</scope>
    <source>
        <strain evidence="3">Daus_M_001</strain>
        <tissue evidence="3">Leg muscle</tissue>
    </source>
</reference>
<keyword evidence="2" id="KW-0812">Transmembrane</keyword>
<feature type="transmembrane region" description="Helical" evidence="2">
    <location>
        <begin position="308"/>
        <end position="330"/>
    </location>
</feature>
<evidence type="ECO:0000256" key="2">
    <source>
        <dbReference type="SAM" id="Phobius"/>
    </source>
</evidence>
<feature type="compositionally biased region" description="Polar residues" evidence="1">
    <location>
        <begin position="141"/>
        <end position="154"/>
    </location>
</feature>
<evidence type="ECO:0000313" key="4">
    <source>
        <dbReference type="Proteomes" id="UP001159363"/>
    </source>
</evidence>
<evidence type="ECO:0000313" key="3">
    <source>
        <dbReference type="EMBL" id="KAJ8876984.1"/>
    </source>
</evidence>
<feature type="region of interest" description="Disordered" evidence="1">
    <location>
        <begin position="137"/>
        <end position="173"/>
    </location>
</feature>
<organism evidence="3 4">
    <name type="scientific">Dryococelus australis</name>
    <dbReference type="NCBI Taxonomy" id="614101"/>
    <lineage>
        <taxon>Eukaryota</taxon>
        <taxon>Metazoa</taxon>
        <taxon>Ecdysozoa</taxon>
        <taxon>Arthropoda</taxon>
        <taxon>Hexapoda</taxon>
        <taxon>Insecta</taxon>
        <taxon>Pterygota</taxon>
        <taxon>Neoptera</taxon>
        <taxon>Polyneoptera</taxon>
        <taxon>Phasmatodea</taxon>
        <taxon>Verophasmatodea</taxon>
        <taxon>Anareolatae</taxon>
        <taxon>Phasmatidae</taxon>
        <taxon>Eurycanthinae</taxon>
        <taxon>Dryococelus</taxon>
    </lineage>
</organism>
<name>A0ABQ9GY66_9NEOP</name>
<dbReference type="EMBL" id="JARBHB010000008">
    <property type="protein sequence ID" value="KAJ8876984.1"/>
    <property type="molecule type" value="Genomic_DNA"/>
</dbReference>
<protein>
    <submittedName>
        <fullName evidence="3">Uncharacterized protein</fullName>
    </submittedName>
</protein>
<evidence type="ECO:0000256" key="1">
    <source>
        <dbReference type="SAM" id="MobiDB-lite"/>
    </source>
</evidence>
<gene>
    <name evidence="3" type="ORF">PR048_021436</name>
</gene>
<keyword evidence="2" id="KW-1133">Transmembrane helix</keyword>
<proteinExistence type="predicted"/>
<keyword evidence="4" id="KW-1185">Reference proteome</keyword>
<accession>A0ABQ9GY66</accession>
<dbReference type="Proteomes" id="UP001159363">
    <property type="component" value="Chromosome 7"/>
</dbReference>
<keyword evidence="2" id="KW-0472">Membrane</keyword>
<sequence>MWESCRTMPLVGGFSQGSPVSPVLVFRRCSILTSLHPHRLSRPRCLDPPKSLHSTLPWSTDCMLLLIHSVRQQCGPVGEREVQRIVLMNESIHGGNIVRSSWCSEKSDKLASAVACRSDFTGFCVAKSVKKPPIEYARQSAARSTGNVSQQAVANQRRGPLPRASRSESENKHARTKIIITPFRLCMTRRERWKAGEVDARCGNVAPGRAAPGGGLANQREQPNRVAQGDWMVPRFPFVLCGASPPPPPSTDLCWRGLGILQLCSAIGVIRRTSILVHIPVFRVPMVPYHFPRTRFDKQMNKIMCSRLAVVSTIHLLLAVGSFSTIVALLRVGIDRLVNVVWQFPSWFRVCVGLTLNDVFTSEPHSLTCVNTQPDAAQPPRPCRDTMQIFVFYLS</sequence>
<comment type="caution">
    <text evidence="3">The sequence shown here is derived from an EMBL/GenBank/DDBJ whole genome shotgun (WGS) entry which is preliminary data.</text>
</comment>